<dbReference type="GO" id="GO:0050080">
    <property type="term" value="F:malonyl-CoA decarboxylase activity"/>
    <property type="evidence" value="ECO:0007669"/>
    <property type="project" value="InterPro"/>
</dbReference>
<dbReference type="PANTHER" id="PTHR28641">
    <property type="match status" value="1"/>
</dbReference>
<dbReference type="InterPro" id="IPR007956">
    <property type="entry name" value="Malonyl_CoA_deC_C"/>
</dbReference>
<dbReference type="PANTHER" id="PTHR28641:SF1">
    <property type="entry name" value="MALONYL-COA DECARBOXYLASE, MITOCHONDRIAL"/>
    <property type="match status" value="1"/>
</dbReference>
<gene>
    <name evidence="4" type="ORF">OsJ_29248</name>
</gene>
<evidence type="ECO:0000313" key="4">
    <source>
        <dbReference type="EMBL" id="EEE69641.1"/>
    </source>
</evidence>
<feature type="region of interest" description="Disordered" evidence="1">
    <location>
        <begin position="1"/>
        <end position="49"/>
    </location>
</feature>
<dbReference type="Gene3D" id="3.40.630.150">
    <property type="entry name" value="Malonyl-CoA decarboxylase, catalytic domain"/>
    <property type="match status" value="1"/>
</dbReference>
<dbReference type="FunFam" id="1.20.140.90:FF:000002">
    <property type="entry name" value="Malonyl-CoA decarboxylase family protein"/>
    <property type="match status" value="1"/>
</dbReference>
<proteinExistence type="predicted"/>
<dbReference type="InterPro" id="IPR035372">
    <property type="entry name" value="MCD_N"/>
</dbReference>
<accession>B9G3E4</accession>
<dbReference type="FunFam" id="3.40.630.150:FF:000002">
    <property type="entry name" value="malonyl-CoA decarboxylase, mitochondrial"/>
    <property type="match status" value="1"/>
</dbReference>
<dbReference type="Gene3D" id="1.20.140.90">
    <property type="entry name" value="Malonyl-CoA decarboxylase, oligemerization domain"/>
    <property type="match status" value="1"/>
</dbReference>
<evidence type="ECO:0000259" key="3">
    <source>
        <dbReference type="Pfam" id="PF17408"/>
    </source>
</evidence>
<protein>
    <recommendedName>
        <fullName evidence="5">Malonyl-CoA decarboxylase, mitochondrial</fullName>
    </recommendedName>
</protein>
<dbReference type="AlphaFoldDB" id="B9G3E4"/>
<dbReference type="EMBL" id="CM000146">
    <property type="protein sequence ID" value="EEE69641.1"/>
    <property type="molecule type" value="Genomic_DNA"/>
</dbReference>
<organism evidence="4">
    <name type="scientific">Oryza sativa subsp. japonica</name>
    <name type="common">Rice</name>
    <dbReference type="NCBI Taxonomy" id="39947"/>
    <lineage>
        <taxon>Eukaryota</taxon>
        <taxon>Viridiplantae</taxon>
        <taxon>Streptophyta</taxon>
        <taxon>Embryophyta</taxon>
        <taxon>Tracheophyta</taxon>
        <taxon>Spermatophyta</taxon>
        <taxon>Magnoliopsida</taxon>
        <taxon>Liliopsida</taxon>
        <taxon>Poales</taxon>
        <taxon>Poaceae</taxon>
        <taxon>BOP clade</taxon>
        <taxon>Oryzoideae</taxon>
        <taxon>Oryzeae</taxon>
        <taxon>Oryzinae</taxon>
        <taxon>Oryza</taxon>
        <taxon>Oryza sativa</taxon>
    </lineage>
</organism>
<evidence type="ECO:0008006" key="5">
    <source>
        <dbReference type="Google" id="ProtNLM"/>
    </source>
</evidence>
<feature type="domain" description="Malonyl-CoA decarboxylase C-terminal" evidence="2">
    <location>
        <begin position="205"/>
        <end position="495"/>
    </location>
</feature>
<feature type="domain" description="Malonyl-CoA decarboxylase N-terminal" evidence="3">
    <location>
        <begin position="137"/>
        <end position="200"/>
    </location>
</feature>
<name>B9G3E4_ORYSJ</name>
<feature type="compositionally biased region" description="Pro residues" evidence="1">
    <location>
        <begin position="22"/>
        <end position="32"/>
    </location>
</feature>
<dbReference type="Proteomes" id="UP000007752">
    <property type="component" value="Chromosome 9"/>
</dbReference>
<dbReference type="Pfam" id="PF05292">
    <property type="entry name" value="MCD"/>
    <property type="match status" value="1"/>
</dbReference>
<sequence>MTRNHSPKSLAVLLRARMHPDPVSPAPPPPAPTAAAAPDPDPSAPPAAAAVRHWLHASVSSSASTALDRFSDGYRSLDRPGRREILRSLAADYDVPRARVRDLMRQYLSAAAAGGEEEEEEHPEAGGGGGSASAMYRMERGLREALRPKYAGFLEAMNAQPGGLKLLAVIRADLLALLGEENLPALRALDGYLKEKLVTWLSPAALTLHQITWDDPASLLEKIVAYEVCDQLTCFDLAAVHPIRNLIDLKRRLGVGRRCFGYFHPAIPGEPLIFIEVALLKDTAASIQEVLWDDPPTPESEARCALFYSISSTQPGLSGINLGKFLLKRVIEMLRRDMPSVQIFATLSPIPGFMQWLLAKLASQIKLAEAESQDGSLLEGTSSTFRESILFPEEERMIHDAVEHAGGKSGIKLLQDILKSSQWVKSDKLSSALKSPLMRLCARYLAREKKRGKALDAVANFHLQNGAMIERINWMADQSEKGIQQSGGIMVNYMYRLENIEEYALSYLGTGLAHTSSNLLQYIESRAAVIEVLGKVNLVGTCVVSKLSPGVFLQALLYSLEHRVALVAFSQDDCYTTFDDNPLVDFFLVYHEPKVSNRLSIMVLKFTHI</sequence>
<dbReference type="InterPro" id="IPR038917">
    <property type="entry name" value="Malonyl_CoA_deC"/>
</dbReference>
<reference evidence="4" key="2">
    <citation type="submission" date="2008-12" db="EMBL/GenBank/DDBJ databases">
        <title>Improved gene annotation of the rice (Oryza sativa) genomes.</title>
        <authorList>
            <person name="Wang J."/>
            <person name="Li R."/>
            <person name="Fan W."/>
            <person name="Huang Q."/>
            <person name="Zhang J."/>
            <person name="Zhou Y."/>
            <person name="Hu Y."/>
            <person name="Zi S."/>
            <person name="Li J."/>
            <person name="Ni P."/>
            <person name="Zheng H."/>
            <person name="Zhang Y."/>
            <person name="Zhao M."/>
            <person name="Hao Q."/>
            <person name="McDermott J."/>
            <person name="Samudrala R."/>
            <person name="Kristiansen K."/>
            <person name="Wong G.K.-S."/>
        </authorList>
    </citation>
    <scope>NUCLEOTIDE SEQUENCE</scope>
</reference>
<evidence type="ECO:0000259" key="2">
    <source>
        <dbReference type="Pfam" id="PF05292"/>
    </source>
</evidence>
<dbReference type="GO" id="GO:0006633">
    <property type="term" value="P:fatty acid biosynthetic process"/>
    <property type="evidence" value="ECO:0007669"/>
    <property type="project" value="InterPro"/>
</dbReference>
<dbReference type="InterPro" id="IPR042303">
    <property type="entry name" value="Malonyl_CoA_deC_C_sf"/>
</dbReference>
<dbReference type="InterPro" id="IPR038351">
    <property type="entry name" value="MCD_N_sf"/>
</dbReference>
<feature type="region of interest" description="Disordered" evidence="1">
    <location>
        <begin position="112"/>
        <end position="132"/>
    </location>
</feature>
<reference evidence="4" key="1">
    <citation type="journal article" date="2005" name="PLoS Biol.">
        <title>The genomes of Oryza sativa: a history of duplications.</title>
        <authorList>
            <person name="Yu J."/>
            <person name="Wang J."/>
            <person name="Lin W."/>
            <person name="Li S."/>
            <person name="Li H."/>
            <person name="Zhou J."/>
            <person name="Ni P."/>
            <person name="Dong W."/>
            <person name="Hu S."/>
            <person name="Zeng C."/>
            <person name="Zhang J."/>
            <person name="Zhang Y."/>
            <person name="Li R."/>
            <person name="Xu Z."/>
            <person name="Li S."/>
            <person name="Li X."/>
            <person name="Zheng H."/>
            <person name="Cong L."/>
            <person name="Lin L."/>
            <person name="Yin J."/>
            <person name="Geng J."/>
            <person name="Li G."/>
            <person name="Shi J."/>
            <person name="Liu J."/>
            <person name="Lv H."/>
            <person name="Li J."/>
            <person name="Wang J."/>
            <person name="Deng Y."/>
            <person name="Ran L."/>
            <person name="Shi X."/>
            <person name="Wang X."/>
            <person name="Wu Q."/>
            <person name="Li C."/>
            <person name="Ren X."/>
            <person name="Wang J."/>
            <person name="Wang X."/>
            <person name="Li D."/>
            <person name="Liu D."/>
            <person name="Zhang X."/>
            <person name="Ji Z."/>
            <person name="Zhao W."/>
            <person name="Sun Y."/>
            <person name="Zhang Z."/>
            <person name="Bao J."/>
            <person name="Han Y."/>
            <person name="Dong L."/>
            <person name="Ji J."/>
            <person name="Chen P."/>
            <person name="Wu S."/>
            <person name="Liu J."/>
            <person name="Xiao Y."/>
            <person name="Bu D."/>
            <person name="Tan J."/>
            <person name="Yang L."/>
            <person name="Ye C."/>
            <person name="Zhang J."/>
            <person name="Xu J."/>
            <person name="Zhou Y."/>
            <person name="Yu Y."/>
            <person name="Zhang B."/>
            <person name="Zhuang S."/>
            <person name="Wei H."/>
            <person name="Liu B."/>
            <person name="Lei M."/>
            <person name="Yu H."/>
            <person name="Li Y."/>
            <person name="Xu H."/>
            <person name="Wei S."/>
            <person name="He X."/>
            <person name="Fang L."/>
            <person name="Zhang Z."/>
            <person name="Zhang Y."/>
            <person name="Huang X."/>
            <person name="Su Z."/>
            <person name="Tong W."/>
            <person name="Li J."/>
            <person name="Tong Z."/>
            <person name="Li S."/>
            <person name="Ye J."/>
            <person name="Wang L."/>
            <person name="Fang L."/>
            <person name="Lei T."/>
            <person name="Chen C."/>
            <person name="Chen H."/>
            <person name="Xu Z."/>
            <person name="Li H."/>
            <person name="Huang H."/>
            <person name="Zhang F."/>
            <person name="Xu H."/>
            <person name="Li N."/>
            <person name="Zhao C."/>
            <person name="Li S."/>
            <person name="Dong L."/>
            <person name="Huang Y."/>
            <person name="Li L."/>
            <person name="Xi Y."/>
            <person name="Qi Q."/>
            <person name="Li W."/>
            <person name="Zhang B."/>
            <person name="Hu W."/>
            <person name="Zhang Y."/>
            <person name="Tian X."/>
            <person name="Jiao Y."/>
            <person name="Liang X."/>
            <person name="Jin J."/>
            <person name="Gao L."/>
            <person name="Zheng W."/>
            <person name="Hao B."/>
            <person name="Liu S."/>
            <person name="Wang W."/>
            <person name="Yuan L."/>
            <person name="Cao M."/>
            <person name="McDermott J."/>
            <person name="Samudrala R."/>
            <person name="Wang J."/>
            <person name="Wong G.K."/>
            <person name="Yang H."/>
        </authorList>
    </citation>
    <scope>NUCLEOTIDE SEQUENCE [LARGE SCALE GENOMIC DNA]</scope>
</reference>
<evidence type="ECO:0000256" key="1">
    <source>
        <dbReference type="SAM" id="MobiDB-lite"/>
    </source>
</evidence>
<dbReference type="Pfam" id="PF17408">
    <property type="entry name" value="MCD_N"/>
    <property type="match status" value="1"/>
</dbReference>